<dbReference type="InterPro" id="IPR052344">
    <property type="entry name" value="Transposase-related"/>
</dbReference>
<dbReference type="AlphaFoldDB" id="A0A1M6UHS6"/>
<keyword evidence="4" id="KW-1185">Reference proteome</keyword>
<dbReference type="InterPro" id="IPR004291">
    <property type="entry name" value="Transposase_IS66_central"/>
</dbReference>
<dbReference type="Proteomes" id="UP000183994">
    <property type="component" value="Unassembled WGS sequence"/>
</dbReference>
<dbReference type="PANTHER" id="PTHR33678:SF1">
    <property type="entry name" value="BLL1576 PROTEIN"/>
    <property type="match status" value="1"/>
</dbReference>
<evidence type="ECO:0000259" key="2">
    <source>
        <dbReference type="Pfam" id="PF13817"/>
    </source>
</evidence>
<protein>
    <submittedName>
        <fullName evidence="3">IS66 C-terminal element</fullName>
    </submittedName>
</protein>
<gene>
    <name evidence="3" type="ORF">SAMN02745216_03910</name>
</gene>
<feature type="domain" description="Transposase IS66 central" evidence="1">
    <location>
        <begin position="1"/>
        <end position="48"/>
    </location>
</feature>
<dbReference type="Pfam" id="PF13817">
    <property type="entry name" value="DDE_Tnp_IS66_C"/>
    <property type="match status" value="1"/>
</dbReference>
<sequence>ALNQWEYLGVYLEEGYLKPDNNAAENAIRPFVVGRKNWLFAGSPRGAEASALFFSLTETAKANGLEPFAYLKVLFERLPLATCREAYQALLPTPDFNLSND</sequence>
<accession>A0A1M6UHS6</accession>
<dbReference type="PANTHER" id="PTHR33678">
    <property type="entry name" value="BLL1576 PROTEIN"/>
    <property type="match status" value="1"/>
</dbReference>
<proteinExistence type="predicted"/>
<dbReference type="RefSeq" id="WP_139264817.1">
    <property type="nucleotide sequence ID" value="NZ_FQZU01000030.1"/>
</dbReference>
<evidence type="ECO:0000259" key="1">
    <source>
        <dbReference type="Pfam" id="PF03050"/>
    </source>
</evidence>
<dbReference type="EMBL" id="FQZU01000030">
    <property type="protein sequence ID" value="SHK68711.1"/>
    <property type="molecule type" value="Genomic_DNA"/>
</dbReference>
<dbReference type="OrthoDB" id="9800877at2"/>
<reference evidence="4" key="1">
    <citation type="submission" date="2016-11" db="EMBL/GenBank/DDBJ databases">
        <authorList>
            <person name="Varghese N."/>
            <person name="Submissions S."/>
        </authorList>
    </citation>
    <scope>NUCLEOTIDE SEQUENCE [LARGE SCALE GENOMIC DNA]</scope>
    <source>
        <strain evidence="4">DSM 16219</strain>
    </source>
</reference>
<name>A0A1M6UHS6_9BACT</name>
<feature type="non-terminal residue" evidence="3">
    <location>
        <position position="1"/>
    </location>
</feature>
<dbReference type="InterPro" id="IPR039552">
    <property type="entry name" value="IS66_C"/>
</dbReference>
<organism evidence="3 4">
    <name type="scientific">Desulfatibacillum alkenivorans DSM 16219</name>
    <dbReference type="NCBI Taxonomy" id="1121393"/>
    <lineage>
        <taxon>Bacteria</taxon>
        <taxon>Pseudomonadati</taxon>
        <taxon>Thermodesulfobacteriota</taxon>
        <taxon>Desulfobacteria</taxon>
        <taxon>Desulfobacterales</taxon>
        <taxon>Desulfatibacillaceae</taxon>
        <taxon>Desulfatibacillum</taxon>
    </lineage>
</organism>
<dbReference type="Pfam" id="PF03050">
    <property type="entry name" value="DDE_Tnp_IS66"/>
    <property type="match status" value="1"/>
</dbReference>
<feature type="domain" description="Transposase IS66 C-terminal" evidence="2">
    <location>
        <begin position="55"/>
        <end position="92"/>
    </location>
</feature>
<evidence type="ECO:0000313" key="3">
    <source>
        <dbReference type="EMBL" id="SHK68711.1"/>
    </source>
</evidence>
<evidence type="ECO:0000313" key="4">
    <source>
        <dbReference type="Proteomes" id="UP000183994"/>
    </source>
</evidence>